<dbReference type="RefSeq" id="WP_153376456.1">
    <property type="nucleotide sequence ID" value="NZ_WIVU01000245.1"/>
</dbReference>
<dbReference type="Proteomes" id="UP000478064">
    <property type="component" value="Unassembled WGS sequence"/>
</dbReference>
<dbReference type="Pfam" id="PF11339">
    <property type="entry name" value="DUF3141"/>
    <property type="match status" value="1"/>
</dbReference>
<reference evidence="1 2" key="1">
    <citation type="submission" date="2019-10" db="EMBL/GenBank/DDBJ databases">
        <title>Evaluation of single-gene subtyping targets for Pseudomonas.</title>
        <authorList>
            <person name="Reichler S.J."/>
            <person name="Orsi R.H."/>
            <person name="Wiedmann M."/>
            <person name="Martin N.H."/>
            <person name="Murphy S.I."/>
        </authorList>
    </citation>
    <scope>NUCLEOTIDE SEQUENCE [LARGE SCALE GENOMIC DNA]</scope>
    <source>
        <strain evidence="1 2">FSL R10-1637</strain>
    </source>
</reference>
<organism evidence="1 2">
    <name type="scientific">Pseudomonas helleri</name>
    <dbReference type="NCBI Taxonomy" id="1608996"/>
    <lineage>
        <taxon>Bacteria</taxon>
        <taxon>Pseudomonadati</taxon>
        <taxon>Pseudomonadota</taxon>
        <taxon>Gammaproteobacteria</taxon>
        <taxon>Pseudomonadales</taxon>
        <taxon>Pseudomonadaceae</taxon>
        <taxon>Pseudomonas</taxon>
    </lineage>
</organism>
<comment type="caution">
    <text evidence="1">The sequence shown here is derived from an EMBL/GenBank/DDBJ whole genome shotgun (WGS) entry which is preliminary data.</text>
</comment>
<accession>A0A6L5I224</accession>
<evidence type="ECO:0000313" key="1">
    <source>
        <dbReference type="EMBL" id="MQU09686.1"/>
    </source>
</evidence>
<feature type="non-terminal residue" evidence="1">
    <location>
        <position position="93"/>
    </location>
</feature>
<protein>
    <submittedName>
        <fullName evidence="1">DUF3141 domain-containing protein</fullName>
    </submittedName>
</protein>
<evidence type="ECO:0000313" key="2">
    <source>
        <dbReference type="Proteomes" id="UP000478064"/>
    </source>
</evidence>
<name>A0A6L5I224_9PSED</name>
<proteinExistence type="predicted"/>
<dbReference type="EMBL" id="WIVU01000245">
    <property type="protein sequence ID" value="MQU09686.1"/>
    <property type="molecule type" value="Genomic_DNA"/>
</dbReference>
<dbReference type="InterPro" id="IPR024501">
    <property type="entry name" value="DUF3141"/>
</dbReference>
<sequence>MTDKTSPFAQTTPWDLAQAASAYAVDAWQRTLLYADVRRQRGDQYQDHLKEVVPNVLNFPCEPVMSGLDLPRPVNYVMVRILPAADQPVDEEK</sequence>
<dbReference type="AlphaFoldDB" id="A0A6L5I224"/>
<gene>
    <name evidence="1" type="ORF">GHO27_29105</name>
</gene>